<protein>
    <submittedName>
        <fullName evidence="3">Phage terminase small subunit</fullName>
    </submittedName>
</protein>
<keyword evidence="2" id="KW-0231">Viral genome packaging</keyword>
<organism evidence="3 4">
    <name type="scientific">Mesorhizobium muleiense</name>
    <dbReference type="NCBI Taxonomy" id="1004279"/>
    <lineage>
        <taxon>Bacteria</taxon>
        <taxon>Pseudomonadati</taxon>
        <taxon>Pseudomonadota</taxon>
        <taxon>Alphaproteobacteria</taxon>
        <taxon>Hyphomicrobiales</taxon>
        <taxon>Phyllobacteriaceae</taxon>
        <taxon>Mesorhizobium</taxon>
    </lineage>
</organism>
<keyword evidence="1" id="KW-1188">Viral release from host cell</keyword>
<dbReference type="InterPro" id="IPR005335">
    <property type="entry name" value="Terminase_ssu"/>
</dbReference>
<accession>A0A1G9H525</accession>
<dbReference type="AlphaFoldDB" id="A0A1G9H525"/>
<sequence>MTPKQEQFVREYLIDLNATQAAIRAGYSQKTAAAVGHENLTKPEIKAAIDAARVERSQETKIDAAWVLTRLAAEAVADIADIYDDDGQLLPVKEWPLIWRQGLVQGVDVEELFDGYGKERTQIGVVRKVKLSDRVRRIELIGKHVGVKAFEEQISMTGLDALADRLARASKRDA</sequence>
<gene>
    <name evidence="3" type="ORF">SAMN05428953_12667</name>
</gene>
<dbReference type="Pfam" id="PF03592">
    <property type="entry name" value="Terminase_2"/>
    <property type="match status" value="1"/>
</dbReference>
<reference evidence="4" key="1">
    <citation type="submission" date="2016-10" db="EMBL/GenBank/DDBJ databases">
        <authorList>
            <person name="Varghese N."/>
            <person name="Submissions S."/>
        </authorList>
    </citation>
    <scope>NUCLEOTIDE SEQUENCE [LARGE SCALE GENOMIC DNA]</scope>
    <source>
        <strain evidence="4">CGMCC 1.11022</strain>
    </source>
</reference>
<dbReference type="PANTHER" id="PTHR41328:SF2">
    <property type="entry name" value="TERMINASE SMALL SUBUNIT"/>
    <property type="match status" value="1"/>
</dbReference>
<dbReference type="PANTHER" id="PTHR41328">
    <property type="entry name" value="TERMINASE SMALL SUBUNIT-RELATED"/>
    <property type="match status" value="1"/>
</dbReference>
<dbReference type="Proteomes" id="UP000198894">
    <property type="component" value="Unassembled WGS sequence"/>
</dbReference>
<dbReference type="InterPro" id="IPR052404">
    <property type="entry name" value="SPP1-like_terminase"/>
</dbReference>
<dbReference type="EMBL" id="FNEE01000026">
    <property type="protein sequence ID" value="SDL07884.1"/>
    <property type="molecule type" value="Genomic_DNA"/>
</dbReference>
<dbReference type="GO" id="GO:0051276">
    <property type="term" value="P:chromosome organization"/>
    <property type="evidence" value="ECO:0007669"/>
    <property type="project" value="InterPro"/>
</dbReference>
<evidence type="ECO:0000256" key="2">
    <source>
        <dbReference type="ARBA" id="ARBA00023219"/>
    </source>
</evidence>
<evidence type="ECO:0000313" key="4">
    <source>
        <dbReference type="Proteomes" id="UP000198894"/>
    </source>
</evidence>
<keyword evidence="4" id="KW-1185">Reference proteome</keyword>
<evidence type="ECO:0000256" key="1">
    <source>
        <dbReference type="ARBA" id="ARBA00022612"/>
    </source>
</evidence>
<dbReference type="InterPro" id="IPR038713">
    <property type="entry name" value="Terminase_Gp1_N_sf"/>
</dbReference>
<proteinExistence type="predicted"/>
<dbReference type="Gene3D" id="1.10.10.1400">
    <property type="entry name" value="Terminase, small subunit, N-terminal DNA-binding domain, HTH motif"/>
    <property type="match status" value="1"/>
</dbReference>
<evidence type="ECO:0000313" key="3">
    <source>
        <dbReference type="EMBL" id="SDL07884.1"/>
    </source>
</evidence>
<name>A0A1G9H525_9HYPH</name>